<dbReference type="AlphaFoldDB" id="A0A397PDT1"/>
<dbReference type="OrthoDB" id="9777193at2"/>
<gene>
    <name evidence="1" type="ORF">BXY53_2222</name>
</gene>
<dbReference type="SMART" id="SM00882">
    <property type="entry name" value="CoA_trans"/>
    <property type="match status" value="1"/>
</dbReference>
<dbReference type="Pfam" id="PF01144">
    <property type="entry name" value="CoA_trans"/>
    <property type="match status" value="1"/>
</dbReference>
<dbReference type="SUPFAM" id="SSF100950">
    <property type="entry name" value="NagB/RpiA/CoA transferase-like"/>
    <property type="match status" value="1"/>
</dbReference>
<evidence type="ECO:0000313" key="2">
    <source>
        <dbReference type="Proteomes" id="UP000266273"/>
    </source>
</evidence>
<dbReference type="PANTHER" id="PTHR43293:SF3">
    <property type="entry name" value="CHOLESTEROL RING-CLEAVING HYDROLASE IPDB SUBUNIT"/>
    <property type="match status" value="1"/>
</dbReference>
<dbReference type="EMBL" id="QXDF01000002">
    <property type="protein sequence ID" value="RIA47660.1"/>
    <property type="molecule type" value="Genomic_DNA"/>
</dbReference>
<dbReference type="GO" id="GO:0008410">
    <property type="term" value="F:CoA-transferase activity"/>
    <property type="evidence" value="ECO:0007669"/>
    <property type="project" value="InterPro"/>
</dbReference>
<dbReference type="PANTHER" id="PTHR43293">
    <property type="entry name" value="ACETATE COA-TRANSFERASE YDIF"/>
    <property type="match status" value="1"/>
</dbReference>
<comment type="caution">
    <text evidence="1">The sequence shown here is derived from an EMBL/GenBank/DDBJ whole genome shotgun (WGS) entry which is preliminary data.</text>
</comment>
<name>A0A397PDT1_9HYPH</name>
<dbReference type="Proteomes" id="UP000266273">
    <property type="component" value="Unassembled WGS sequence"/>
</dbReference>
<keyword evidence="1" id="KW-0808">Transferase</keyword>
<keyword evidence="2" id="KW-1185">Reference proteome</keyword>
<reference evidence="1 2" key="1">
    <citation type="submission" date="2018-08" db="EMBL/GenBank/DDBJ databases">
        <title>Genomic Encyclopedia of Archaeal and Bacterial Type Strains, Phase II (KMG-II): from individual species to whole genera.</title>
        <authorList>
            <person name="Goeker M."/>
        </authorList>
    </citation>
    <scope>NUCLEOTIDE SEQUENCE [LARGE SCALE GENOMIC DNA]</scope>
    <source>
        <strain evidence="1 2">DSM 5002</strain>
    </source>
</reference>
<dbReference type="Gene3D" id="3.30.30.40">
    <property type="match status" value="1"/>
</dbReference>
<dbReference type="InterPro" id="IPR037171">
    <property type="entry name" value="NagB/RpiA_transferase-like"/>
</dbReference>
<sequence length="323" mass="36344">MDQNPLVKSYLDLRAETEARDRGLREKVMSLSEAASLVHDGEHLAVGGCTMSRTPMAMIWALVRAGRKDLTVSRSIVSSEGDIFYGSGVSPHIITSWFSQGIVWGVSKVMRHYTENRLARFDEWSHMSIGLRYRAGAMGVPFMPVRSMIGSDVAKRRGDEVKTMECPFTGETVMLLPALNPDVAIIHVQRADCYGNAQLDGLQFMDIDMAMAAKRVILTTERIITNERIRRTPDQTRIPFFTVDAVVEAPFGCAPHECYGVYEPFFDHLDAYAKRVASDPVAGIKSYLDEYFHEPEEWTDYLAKLGVKDMLDASRRGRSIYND</sequence>
<dbReference type="Gene3D" id="3.40.1080.10">
    <property type="entry name" value="Glutaconate Coenzyme A-transferase"/>
    <property type="match status" value="1"/>
</dbReference>
<dbReference type="RefSeq" id="WP_119062028.1">
    <property type="nucleotide sequence ID" value="NZ_QXDF01000002.1"/>
</dbReference>
<dbReference type="InterPro" id="IPR004165">
    <property type="entry name" value="CoA_trans_fam_I"/>
</dbReference>
<organism evidence="1 2">
    <name type="scientific">Dichotomicrobium thermohalophilum</name>
    <dbReference type="NCBI Taxonomy" id="933063"/>
    <lineage>
        <taxon>Bacteria</taxon>
        <taxon>Pseudomonadati</taxon>
        <taxon>Pseudomonadota</taxon>
        <taxon>Alphaproteobacteria</taxon>
        <taxon>Hyphomicrobiales</taxon>
        <taxon>Hyphomicrobiaceae</taxon>
        <taxon>Dichotomicrobium</taxon>
    </lineage>
</organism>
<evidence type="ECO:0000313" key="1">
    <source>
        <dbReference type="EMBL" id="RIA47660.1"/>
    </source>
</evidence>
<accession>A0A397PDT1</accession>
<protein>
    <submittedName>
        <fullName evidence="1">Glutaconate CoA-transferase subunit A</fullName>
    </submittedName>
</protein>
<proteinExistence type="predicted"/>